<keyword evidence="3" id="KW-1185">Reference proteome</keyword>
<dbReference type="Pfam" id="PF18545">
    <property type="entry name" value="HalOD1"/>
    <property type="match status" value="1"/>
</dbReference>
<dbReference type="OrthoDB" id="271604at2157"/>
<evidence type="ECO:0000259" key="1">
    <source>
        <dbReference type="Pfam" id="PF18545"/>
    </source>
</evidence>
<dbReference type="AlphaFoldDB" id="A0A1I2RFY9"/>
<dbReference type="EMBL" id="FOOQ01000002">
    <property type="protein sequence ID" value="SFG36696.1"/>
    <property type="molecule type" value="Genomic_DNA"/>
</dbReference>
<dbReference type="Proteomes" id="UP000198876">
    <property type="component" value="Unassembled WGS sequence"/>
</dbReference>
<reference evidence="3" key="1">
    <citation type="submission" date="2016-10" db="EMBL/GenBank/DDBJ databases">
        <authorList>
            <person name="Varghese N."/>
            <person name="Submissions S."/>
        </authorList>
    </citation>
    <scope>NUCLEOTIDE SEQUENCE [LARGE SCALE GENOMIC DNA]</scope>
    <source>
        <strain evidence="3">CGMCC 1.7739</strain>
    </source>
</reference>
<dbReference type="RefSeq" id="WP_092891415.1">
    <property type="nucleotide sequence ID" value="NZ_FOOQ01000002.1"/>
</dbReference>
<proteinExistence type="predicted"/>
<dbReference type="InterPro" id="IPR040624">
    <property type="entry name" value="HalOD1"/>
</dbReference>
<protein>
    <recommendedName>
        <fullName evidence="1">Halobacterial output domain-containing protein</fullName>
    </recommendedName>
</protein>
<organism evidence="2 3">
    <name type="scientific">Halopelagius inordinatus</name>
    <dbReference type="NCBI Taxonomy" id="553467"/>
    <lineage>
        <taxon>Archaea</taxon>
        <taxon>Methanobacteriati</taxon>
        <taxon>Methanobacteriota</taxon>
        <taxon>Stenosarchaea group</taxon>
        <taxon>Halobacteria</taxon>
        <taxon>Halobacteriales</taxon>
        <taxon>Haloferacaceae</taxon>
    </lineage>
</organism>
<evidence type="ECO:0000313" key="3">
    <source>
        <dbReference type="Proteomes" id="UP000198876"/>
    </source>
</evidence>
<gene>
    <name evidence="2" type="ORF">SAMN04488063_1821</name>
</gene>
<name>A0A1I2RFY9_9EURY</name>
<sequence length="91" mass="10313">MDDHPERRRYFPGDEDVALSEVVLEAVQAHENASFRDDEFTLYDHIHPDAIDMLFKNTSDVEVSVKIHLTNVTVSLWSDGGIDVRVTDNVG</sequence>
<accession>A0A1I2RFY9</accession>
<feature type="domain" description="Halobacterial output" evidence="1">
    <location>
        <begin position="18"/>
        <end position="85"/>
    </location>
</feature>
<evidence type="ECO:0000313" key="2">
    <source>
        <dbReference type="EMBL" id="SFG36696.1"/>
    </source>
</evidence>